<accession>A0A1A8J3K4</accession>
<dbReference type="EMBL" id="HAED01017764">
    <property type="protein sequence ID" value="SBR04209.1"/>
    <property type="molecule type" value="Transcribed_RNA"/>
</dbReference>
<feature type="non-terminal residue" evidence="1">
    <location>
        <position position="1"/>
    </location>
</feature>
<sequence>FVMVITCSRPSSNQLNLPLFLFLFHPLFNSQDFQLVALCYLATSDLFVNHSLLSSLASGKKKFYHVLVSSKFGLQKAIAYICPQTIATAW</sequence>
<reference evidence="1" key="1">
    <citation type="submission" date="2016-05" db="EMBL/GenBank/DDBJ databases">
        <authorList>
            <person name="Lavstsen T."/>
            <person name="Jespersen J.S."/>
        </authorList>
    </citation>
    <scope>NUCLEOTIDE SEQUENCE</scope>
    <source>
        <tissue evidence="1">Brain</tissue>
    </source>
</reference>
<gene>
    <name evidence="1" type="primary">Nfu_g_1_012184</name>
</gene>
<organism evidence="1">
    <name type="scientific">Nothobranchius kuhntae</name>
    <name type="common">Beira killifish</name>
    <dbReference type="NCBI Taxonomy" id="321403"/>
    <lineage>
        <taxon>Eukaryota</taxon>
        <taxon>Metazoa</taxon>
        <taxon>Chordata</taxon>
        <taxon>Craniata</taxon>
        <taxon>Vertebrata</taxon>
        <taxon>Euteleostomi</taxon>
        <taxon>Actinopterygii</taxon>
        <taxon>Neopterygii</taxon>
        <taxon>Teleostei</taxon>
        <taxon>Neoteleostei</taxon>
        <taxon>Acanthomorphata</taxon>
        <taxon>Ovalentaria</taxon>
        <taxon>Atherinomorphae</taxon>
        <taxon>Cyprinodontiformes</taxon>
        <taxon>Nothobranchiidae</taxon>
        <taxon>Nothobranchius</taxon>
    </lineage>
</organism>
<reference evidence="1" key="2">
    <citation type="submission" date="2016-06" db="EMBL/GenBank/DDBJ databases">
        <title>The genome of a short-lived fish provides insights into sex chromosome evolution and the genetic control of aging.</title>
        <authorList>
            <person name="Reichwald K."/>
            <person name="Felder M."/>
            <person name="Petzold A."/>
            <person name="Koch P."/>
            <person name="Groth M."/>
            <person name="Platzer M."/>
        </authorList>
    </citation>
    <scope>NUCLEOTIDE SEQUENCE</scope>
    <source>
        <tissue evidence="1">Brain</tissue>
    </source>
</reference>
<protein>
    <submittedName>
        <fullName evidence="1">Uncharacterized protein</fullName>
    </submittedName>
</protein>
<dbReference type="AlphaFoldDB" id="A0A1A8J3K4"/>
<evidence type="ECO:0000313" key="1">
    <source>
        <dbReference type="EMBL" id="SBR04209.1"/>
    </source>
</evidence>
<feature type="non-terminal residue" evidence="1">
    <location>
        <position position="90"/>
    </location>
</feature>
<proteinExistence type="predicted"/>
<name>A0A1A8J3K4_NOTKU</name>